<protein>
    <submittedName>
        <fullName evidence="1">Uncharacterized protein</fullName>
    </submittedName>
</protein>
<feature type="non-terminal residue" evidence="1">
    <location>
        <position position="60"/>
    </location>
</feature>
<sequence length="60" mass="7260">MLPLSVTNLKVVKDQPHQRSNRKIPGCTVRHFDNNNPRYIWLMDGWLTKKRRVPTDRLYR</sequence>
<accession>A0A7J8N1G0</accession>
<name>A0A7J8N1G0_9ROSI</name>
<dbReference type="EMBL" id="JABEZX010000011">
    <property type="protein sequence ID" value="MBA0570769.1"/>
    <property type="molecule type" value="Genomic_DNA"/>
</dbReference>
<gene>
    <name evidence="1" type="ORF">Golob_004380</name>
</gene>
<organism evidence="1 2">
    <name type="scientific">Gossypium lobatum</name>
    <dbReference type="NCBI Taxonomy" id="34289"/>
    <lineage>
        <taxon>Eukaryota</taxon>
        <taxon>Viridiplantae</taxon>
        <taxon>Streptophyta</taxon>
        <taxon>Embryophyta</taxon>
        <taxon>Tracheophyta</taxon>
        <taxon>Spermatophyta</taxon>
        <taxon>Magnoliopsida</taxon>
        <taxon>eudicotyledons</taxon>
        <taxon>Gunneridae</taxon>
        <taxon>Pentapetalae</taxon>
        <taxon>rosids</taxon>
        <taxon>malvids</taxon>
        <taxon>Malvales</taxon>
        <taxon>Malvaceae</taxon>
        <taxon>Malvoideae</taxon>
        <taxon>Gossypium</taxon>
    </lineage>
</organism>
<keyword evidence="2" id="KW-1185">Reference proteome</keyword>
<dbReference type="Proteomes" id="UP000593572">
    <property type="component" value="Unassembled WGS sequence"/>
</dbReference>
<proteinExistence type="predicted"/>
<comment type="caution">
    <text evidence="1">The sequence shown here is derived from an EMBL/GenBank/DDBJ whole genome shotgun (WGS) entry which is preliminary data.</text>
</comment>
<evidence type="ECO:0000313" key="2">
    <source>
        <dbReference type="Proteomes" id="UP000593572"/>
    </source>
</evidence>
<reference evidence="1 2" key="1">
    <citation type="journal article" date="2019" name="Genome Biol. Evol.">
        <title>Insights into the evolution of the New World diploid cottons (Gossypium, subgenus Houzingenia) based on genome sequencing.</title>
        <authorList>
            <person name="Grover C.E."/>
            <person name="Arick M.A. 2nd"/>
            <person name="Thrash A."/>
            <person name="Conover J.L."/>
            <person name="Sanders W.S."/>
            <person name="Peterson D.G."/>
            <person name="Frelichowski J.E."/>
            <person name="Scheffler J.A."/>
            <person name="Scheffler B.E."/>
            <person name="Wendel J.F."/>
        </authorList>
    </citation>
    <scope>NUCLEOTIDE SEQUENCE [LARGE SCALE GENOMIC DNA]</scope>
    <source>
        <strain evidence="1">157</strain>
        <tissue evidence="1">Leaf</tissue>
    </source>
</reference>
<dbReference type="AlphaFoldDB" id="A0A7J8N1G0"/>
<evidence type="ECO:0000313" key="1">
    <source>
        <dbReference type="EMBL" id="MBA0570769.1"/>
    </source>
</evidence>